<dbReference type="InterPro" id="IPR028994">
    <property type="entry name" value="Integrin_alpha_N"/>
</dbReference>
<comment type="subcellular location">
    <subcellularLocation>
        <location evidence="1">Membrane</location>
        <topology evidence="1">Single-pass membrane protein</topology>
    </subcellularLocation>
</comment>
<sequence>QLLKTFTQPGTYHVTLRVHDHALQTALDPTTITVTAGTPPMAQAGGPYTLPQNQLVQFSGHGSTDDVGIARYLWDFGDNTGSTEINPVHVYARPGTYTVTVTTTDHALQTSTATTTVQTSRVALVDITGMTTDGQTRAVSGTVSAEVVNPETTAMGPFTVLFFADTNSNGRWDAGIDTVLGHIAQPGLSAGATARVRTSVAGALTFRGAPILAFLDTGTPEARHEVQYYASSSQSCMQSPLGGAFDPVLKWQWLGSAIRPNSRQVLMSPAVADLNGDGLPDIVFVSFEDISFATGGTLRALHGRDGRELFTVTSHFVRSASGVAIGDLDGDGRPEILVGAESGTAVLAFAHDGTFLWRSPNIPGGGSTAIGFSGSVAWGGIALADLDGDGITEILIGDAVLNHDGTLRWKGGLGRGTNDHRSDVGPLSLAANLDMAGAPEIVAGNTAYRADGSVYWHRPELTDGFNAVANFDNDPFPEVVLVTHSQVYLLQHDGTLIWGPVFLPPGFGRNAGGPPVVADFDGDGVPDIGVAGDAFFTVIGTDGTVKWSRPVRDPSSNVIGATAFDFDWDGVSEIVFGDEEKLRIYRGRDGLVLWETPSPSGTLIEGPIVVDIDADDHADIVKTASWDFARTSGPAGIRVYSDRQQRWGATRGIWNQQTYHVTNVNDDASIPREEIPSWRTHNSYRQNLSLRSGLQPLADLTASWLRVTTVQGVPQLTARIGNGGALSAPAGIVVAFYDGDPQAGGSLLGTVSTSATLLPGAFEDVTLPVHTTPQSSVWVIADHTGTPNGMVSECNEGNNRYNSGVQVPRNQPPVARAGGPYTVVEGTSLTLDGSGSTDPDGDALTYAWDLNNDGVFDDATGATPTFIFGRPGLFPIALRVSDGTLTPTASTTVTVTNVAPVVRLTPVAPVAVGMPFTHTGMFIDPGTNAWSATVDYGDGTGAQLLSLAMDHTFVLAHDYAGPGTYTVTVTVRDDAGGSSEATVTVTVFQPNRAPVAAAGGPYTIPEGTALTL</sequence>
<dbReference type="SUPFAM" id="SSF49299">
    <property type="entry name" value="PKD domain"/>
    <property type="match status" value="3"/>
</dbReference>
<dbReference type="PANTHER" id="PTHR21419">
    <property type="match status" value="1"/>
</dbReference>
<dbReference type="SMART" id="SM00089">
    <property type="entry name" value="PKD"/>
    <property type="match status" value="3"/>
</dbReference>
<organism evidence="7 8">
    <name type="scientific">Tectimicrobiota bacterium</name>
    <dbReference type="NCBI Taxonomy" id="2528274"/>
    <lineage>
        <taxon>Bacteria</taxon>
        <taxon>Pseudomonadati</taxon>
        <taxon>Nitrospinota/Tectimicrobiota group</taxon>
        <taxon>Candidatus Tectimicrobiota</taxon>
    </lineage>
</organism>
<comment type="caution">
    <text evidence="7">The sequence shown here is derived from an EMBL/GenBank/DDBJ whole genome shotgun (WGS) entry which is preliminary data.</text>
</comment>
<dbReference type="Proteomes" id="UP000712673">
    <property type="component" value="Unassembled WGS sequence"/>
</dbReference>
<feature type="non-terminal residue" evidence="7">
    <location>
        <position position="1"/>
    </location>
</feature>
<dbReference type="InterPro" id="IPR045232">
    <property type="entry name" value="FAM234"/>
</dbReference>
<keyword evidence="5" id="KW-0472">Membrane</keyword>
<dbReference type="CDD" id="cd00146">
    <property type="entry name" value="PKD"/>
    <property type="match status" value="4"/>
</dbReference>
<evidence type="ECO:0000313" key="8">
    <source>
        <dbReference type="Proteomes" id="UP000712673"/>
    </source>
</evidence>
<dbReference type="InterPro" id="IPR013517">
    <property type="entry name" value="FG-GAP"/>
</dbReference>
<dbReference type="InterPro" id="IPR022409">
    <property type="entry name" value="PKD/Chitinase_dom"/>
</dbReference>
<dbReference type="SUPFAM" id="SSF69318">
    <property type="entry name" value="Integrin alpha N-terminal domain"/>
    <property type="match status" value="2"/>
</dbReference>
<keyword evidence="3" id="KW-0732">Signal</keyword>
<dbReference type="AlphaFoldDB" id="A0A937W5Y4"/>
<evidence type="ECO:0000259" key="6">
    <source>
        <dbReference type="PROSITE" id="PS50093"/>
    </source>
</evidence>
<keyword evidence="4" id="KW-1133">Transmembrane helix</keyword>
<dbReference type="Gene3D" id="2.60.40.10">
    <property type="entry name" value="Immunoglobulins"/>
    <property type="match status" value="4"/>
</dbReference>
<evidence type="ECO:0000256" key="5">
    <source>
        <dbReference type="ARBA" id="ARBA00023136"/>
    </source>
</evidence>
<dbReference type="EMBL" id="VGLS01000686">
    <property type="protein sequence ID" value="MBM3225790.1"/>
    <property type="molecule type" value="Genomic_DNA"/>
</dbReference>
<feature type="domain" description="PKD" evidence="6">
    <location>
        <begin position="935"/>
        <end position="987"/>
    </location>
</feature>
<dbReference type="Gene3D" id="2.130.10.130">
    <property type="entry name" value="Integrin alpha, N-terminal"/>
    <property type="match status" value="1"/>
</dbReference>
<feature type="domain" description="PKD" evidence="6">
    <location>
        <begin position="812"/>
        <end position="896"/>
    </location>
</feature>
<dbReference type="Pfam" id="PF18911">
    <property type="entry name" value="PKD_4"/>
    <property type="match status" value="3"/>
</dbReference>
<keyword evidence="2" id="KW-0812">Transmembrane</keyword>
<evidence type="ECO:0000256" key="2">
    <source>
        <dbReference type="ARBA" id="ARBA00022692"/>
    </source>
</evidence>
<dbReference type="Pfam" id="PF13517">
    <property type="entry name" value="FG-GAP_3"/>
    <property type="match status" value="2"/>
</dbReference>
<dbReference type="PROSITE" id="PS50093">
    <property type="entry name" value="PKD"/>
    <property type="match status" value="3"/>
</dbReference>
<dbReference type="PANTHER" id="PTHR21419:SF30">
    <property type="entry name" value="IG-LIKE DOMAIN-CONTAINING PROTEIN"/>
    <property type="match status" value="1"/>
</dbReference>
<proteinExistence type="predicted"/>
<dbReference type="InterPro" id="IPR013783">
    <property type="entry name" value="Ig-like_fold"/>
</dbReference>
<evidence type="ECO:0000256" key="1">
    <source>
        <dbReference type="ARBA" id="ARBA00004167"/>
    </source>
</evidence>
<accession>A0A937W5Y4</accession>
<dbReference type="InterPro" id="IPR035986">
    <property type="entry name" value="PKD_dom_sf"/>
</dbReference>
<dbReference type="InterPro" id="IPR000601">
    <property type="entry name" value="PKD_dom"/>
</dbReference>
<reference evidence="7" key="1">
    <citation type="submission" date="2019-03" db="EMBL/GenBank/DDBJ databases">
        <title>Lake Tanganyika Metagenome-Assembled Genomes (MAGs).</title>
        <authorList>
            <person name="Tran P."/>
        </authorList>
    </citation>
    <scope>NUCLEOTIDE SEQUENCE</scope>
    <source>
        <strain evidence="7">K_DeepCast_65m_m2_066</strain>
    </source>
</reference>
<evidence type="ECO:0000256" key="4">
    <source>
        <dbReference type="ARBA" id="ARBA00022989"/>
    </source>
</evidence>
<evidence type="ECO:0000313" key="7">
    <source>
        <dbReference type="EMBL" id="MBM3225790.1"/>
    </source>
</evidence>
<gene>
    <name evidence="7" type="ORF">FJZ47_18595</name>
</gene>
<feature type="non-terminal residue" evidence="7">
    <location>
        <position position="1012"/>
    </location>
</feature>
<evidence type="ECO:0000256" key="3">
    <source>
        <dbReference type="ARBA" id="ARBA00022729"/>
    </source>
</evidence>
<feature type="domain" description="PKD" evidence="6">
    <location>
        <begin position="39"/>
        <end position="124"/>
    </location>
</feature>
<dbReference type="GO" id="GO:0016020">
    <property type="term" value="C:membrane"/>
    <property type="evidence" value="ECO:0007669"/>
    <property type="project" value="UniProtKB-SubCell"/>
</dbReference>
<name>A0A937W5Y4_UNCTE</name>
<protein>
    <submittedName>
        <fullName evidence="7">PKD domain-containing protein</fullName>
    </submittedName>
</protein>